<protein>
    <submittedName>
        <fullName evidence="1">Uncharacterized protein</fullName>
    </submittedName>
</protein>
<organism evidence="1 2">
    <name type="scientific">Elysia crispata</name>
    <name type="common">lettuce slug</name>
    <dbReference type="NCBI Taxonomy" id="231223"/>
    <lineage>
        <taxon>Eukaryota</taxon>
        <taxon>Metazoa</taxon>
        <taxon>Spiralia</taxon>
        <taxon>Lophotrochozoa</taxon>
        <taxon>Mollusca</taxon>
        <taxon>Gastropoda</taxon>
        <taxon>Heterobranchia</taxon>
        <taxon>Euthyneura</taxon>
        <taxon>Panpulmonata</taxon>
        <taxon>Sacoglossa</taxon>
        <taxon>Placobranchoidea</taxon>
        <taxon>Plakobranchidae</taxon>
        <taxon>Elysia</taxon>
    </lineage>
</organism>
<accession>A0AAE1A1X0</accession>
<name>A0AAE1A1X0_9GAST</name>
<comment type="caution">
    <text evidence="1">The sequence shown here is derived from an EMBL/GenBank/DDBJ whole genome shotgun (WGS) entry which is preliminary data.</text>
</comment>
<keyword evidence="2" id="KW-1185">Reference proteome</keyword>
<dbReference type="Proteomes" id="UP001283361">
    <property type="component" value="Unassembled WGS sequence"/>
</dbReference>
<dbReference type="AlphaFoldDB" id="A0AAE1A1X0"/>
<evidence type="ECO:0000313" key="2">
    <source>
        <dbReference type="Proteomes" id="UP001283361"/>
    </source>
</evidence>
<reference evidence="1" key="1">
    <citation type="journal article" date="2023" name="G3 (Bethesda)">
        <title>A reference genome for the long-term kleptoplast-retaining sea slug Elysia crispata morphotype clarki.</title>
        <authorList>
            <person name="Eastman K.E."/>
            <person name="Pendleton A.L."/>
            <person name="Shaikh M.A."/>
            <person name="Suttiyut T."/>
            <person name="Ogas R."/>
            <person name="Tomko P."/>
            <person name="Gavelis G."/>
            <person name="Widhalm J.R."/>
            <person name="Wisecaver J.H."/>
        </authorList>
    </citation>
    <scope>NUCLEOTIDE SEQUENCE</scope>
    <source>
        <strain evidence="1">ECLA1</strain>
    </source>
</reference>
<proteinExistence type="predicted"/>
<sequence>MLNVDTVKQGNPFIALRPPVAHSGLFRHELGCADLSHTSRWASTIKDMVPTSNGLLKYNLQMRVELTAELLSSRSGQPSQVEVFTSRR</sequence>
<dbReference type="EMBL" id="JAWDGP010002824">
    <property type="protein sequence ID" value="KAK3779545.1"/>
    <property type="molecule type" value="Genomic_DNA"/>
</dbReference>
<evidence type="ECO:0000313" key="1">
    <source>
        <dbReference type="EMBL" id="KAK3779545.1"/>
    </source>
</evidence>
<gene>
    <name evidence="1" type="ORF">RRG08_045291</name>
</gene>